<dbReference type="InterPro" id="IPR036465">
    <property type="entry name" value="vWFA_dom_sf"/>
</dbReference>
<keyword evidence="4" id="KW-1185">Reference proteome</keyword>
<dbReference type="PROSITE" id="PS50234">
    <property type="entry name" value="VWFA"/>
    <property type="match status" value="1"/>
</dbReference>
<dbReference type="AlphaFoldDB" id="A0AAV2QWR0"/>
<name>A0AAV2QWR0_MEGNR</name>
<evidence type="ECO:0000259" key="2">
    <source>
        <dbReference type="PROSITE" id="PS50234"/>
    </source>
</evidence>
<dbReference type="Pfam" id="PF00092">
    <property type="entry name" value="VWA"/>
    <property type="match status" value="1"/>
</dbReference>
<gene>
    <name evidence="3" type="ORF">MNOR_LOCUS18054</name>
</gene>
<dbReference type="GO" id="GO:0032991">
    <property type="term" value="C:protein-containing complex"/>
    <property type="evidence" value="ECO:0007669"/>
    <property type="project" value="UniProtKB-ARBA"/>
</dbReference>
<organism evidence="3 4">
    <name type="scientific">Meganyctiphanes norvegica</name>
    <name type="common">Northern krill</name>
    <name type="synonym">Thysanopoda norvegica</name>
    <dbReference type="NCBI Taxonomy" id="48144"/>
    <lineage>
        <taxon>Eukaryota</taxon>
        <taxon>Metazoa</taxon>
        <taxon>Ecdysozoa</taxon>
        <taxon>Arthropoda</taxon>
        <taxon>Crustacea</taxon>
        <taxon>Multicrustacea</taxon>
        <taxon>Malacostraca</taxon>
        <taxon>Eumalacostraca</taxon>
        <taxon>Eucarida</taxon>
        <taxon>Euphausiacea</taxon>
        <taxon>Euphausiidae</taxon>
        <taxon>Meganyctiphanes</taxon>
    </lineage>
</organism>
<dbReference type="InterPro" id="IPR050934">
    <property type="entry name" value="ITIH"/>
</dbReference>
<evidence type="ECO:0000256" key="1">
    <source>
        <dbReference type="SAM" id="MobiDB-lite"/>
    </source>
</evidence>
<dbReference type="Proteomes" id="UP001497623">
    <property type="component" value="Unassembled WGS sequence"/>
</dbReference>
<protein>
    <recommendedName>
        <fullName evidence="2">VWFA domain-containing protein</fullName>
    </recommendedName>
</protein>
<accession>A0AAV2QWR0</accession>
<dbReference type="SMART" id="SM00327">
    <property type="entry name" value="VWA"/>
    <property type="match status" value="1"/>
</dbReference>
<dbReference type="Gene3D" id="3.40.50.410">
    <property type="entry name" value="von Willebrand factor, type A domain"/>
    <property type="match status" value="1"/>
</dbReference>
<dbReference type="GO" id="GO:0030212">
    <property type="term" value="P:hyaluronan metabolic process"/>
    <property type="evidence" value="ECO:0007669"/>
    <property type="project" value="InterPro"/>
</dbReference>
<dbReference type="EMBL" id="CAXKWB010012725">
    <property type="protein sequence ID" value="CAL4105239.1"/>
    <property type="molecule type" value="Genomic_DNA"/>
</dbReference>
<dbReference type="PANTHER" id="PTHR10338:SF108">
    <property type="entry name" value="INTER-ALPHA-TRYPSIN INHIBITOR HEAVY CHAIN H4-LIKE PROTEIN"/>
    <property type="match status" value="1"/>
</dbReference>
<feature type="domain" description="VWFA" evidence="2">
    <location>
        <begin position="153"/>
        <end position="328"/>
    </location>
</feature>
<comment type="caution">
    <text evidence="3">The sequence shown here is derived from an EMBL/GenBank/DDBJ whole genome shotgun (WGS) entry which is preliminary data.</text>
</comment>
<proteinExistence type="predicted"/>
<reference evidence="3 4" key="1">
    <citation type="submission" date="2024-05" db="EMBL/GenBank/DDBJ databases">
        <authorList>
            <person name="Wallberg A."/>
        </authorList>
    </citation>
    <scope>NUCLEOTIDE SEQUENCE [LARGE SCALE GENOMIC DNA]</scope>
</reference>
<dbReference type="GO" id="GO:0004867">
    <property type="term" value="F:serine-type endopeptidase inhibitor activity"/>
    <property type="evidence" value="ECO:0007669"/>
    <property type="project" value="InterPro"/>
</dbReference>
<sequence>MENGYSDDIKQVFRVRVNASSNSDVTVYVDYEEQLQRNRGMYTHNVLLTGQENAEVVELETRISEAEPLVLLKMEALPGKGNDTKGARVSRPYPEQATLRYRYTREDFMNDTDDIFSVSYDVKRLMDAGEMILSGDHFLHYFSPEGLPKMAVHTVFILDVSGSMQGNKIEQLKNAMARILKHMRPQDSFEILAFSDEVIPLGKYRVNEPGAVKRAVRKIRRLEAVGGTNIYDALQAGLATINGTVPHENVAKQVIFLTDGRGFREPRLILKAVQDANKHRVPIFSIAFGNNHDWRFIRQLSWAQRGFARRIPEDNLAEDELTDFYVDISTPLLTHMHTSYPESLVDVYSLVSDNSGAFYSGNEVVVCGKLLQGPRGRAAALGSGVIVDSTSEGGKKSLRFPRVSNADSVSRGTSDTRPLIENLPQRIYNYMRLQELLESMELLEDQQEQKRVRRQAAHLATQNGWVTPVTSMIVHPEGEKDYGPEEEIERDLRNFLDSSPRGRPMEEDLETDAVTERTLRGDRRPILSTSFRTSEGSTVLETKEESTNNLPFSFVDNDPHFVIAVPGLDLPVCFDVHGHEGDVYNLIRDSGSGILVNGQVTRAENRPGTTYFTRLHIALGPVNLTVTTSEITLYTAKQKSQSLRLRRQTPLKKLMYKASRKARSVWDTHEDDDDEYDYNDDYDYKYAEEYIPSSDIMTETISWNNNTEHKYKNIEVITSKRRQLDIYLGDCEAHFVVRRSMNKMGQSFLGFYVQQQNVFSDKTKGILGQFTSKMVGTLTPLASDLHRRDNAELAVFGIRKNSKKRYQVSQVTAWVASRRAFQHRNYVDCLFVRNQGRGLLDGRLRDYLRPCLHC</sequence>
<dbReference type="InterPro" id="IPR002035">
    <property type="entry name" value="VWF_A"/>
</dbReference>
<dbReference type="SUPFAM" id="SSF53300">
    <property type="entry name" value="vWA-like"/>
    <property type="match status" value="1"/>
</dbReference>
<feature type="compositionally biased region" description="Polar residues" evidence="1">
    <location>
        <begin position="405"/>
        <end position="416"/>
    </location>
</feature>
<feature type="region of interest" description="Disordered" evidence="1">
    <location>
        <begin position="397"/>
        <end position="417"/>
    </location>
</feature>
<dbReference type="PANTHER" id="PTHR10338">
    <property type="entry name" value="INTER-ALPHA-TRYPSIN INHIBITOR HEAVY CHAIN FAMILY MEMBER"/>
    <property type="match status" value="1"/>
</dbReference>
<dbReference type="InterPro" id="IPR010600">
    <property type="entry name" value="ITI_HC_C"/>
</dbReference>
<evidence type="ECO:0000313" key="3">
    <source>
        <dbReference type="EMBL" id="CAL4105239.1"/>
    </source>
</evidence>
<evidence type="ECO:0000313" key="4">
    <source>
        <dbReference type="Proteomes" id="UP001497623"/>
    </source>
</evidence>
<dbReference type="Pfam" id="PF06668">
    <property type="entry name" value="ITI_HC_C"/>
    <property type="match status" value="1"/>
</dbReference>